<reference evidence="1 2" key="1">
    <citation type="submission" date="2017-10" db="EMBL/GenBank/DDBJ databases">
        <title>Comparative genomics between pathogenic Norcardia.</title>
        <authorList>
            <person name="Zeng L."/>
        </authorList>
    </citation>
    <scope>NUCLEOTIDE SEQUENCE [LARGE SCALE GENOMIC DNA]</scope>
    <source>
        <strain evidence="1 2">NC_YFY_NT001</strain>
    </source>
</reference>
<evidence type="ECO:0000313" key="1">
    <source>
        <dbReference type="EMBL" id="ATL68530.1"/>
    </source>
</evidence>
<accession>A0A291RMK9</accession>
<protein>
    <submittedName>
        <fullName evidence="1">Uncharacterized protein</fullName>
    </submittedName>
</protein>
<organism evidence="1 2">
    <name type="scientific">Nocardia terpenica</name>
    <dbReference type="NCBI Taxonomy" id="455432"/>
    <lineage>
        <taxon>Bacteria</taxon>
        <taxon>Bacillati</taxon>
        <taxon>Actinomycetota</taxon>
        <taxon>Actinomycetes</taxon>
        <taxon>Mycobacteriales</taxon>
        <taxon>Nocardiaceae</taxon>
        <taxon>Nocardia</taxon>
    </lineage>
</organism>
<sequence length="62" mass="6576">MPSTLLVRSPPGLGTAIGRLARLRMSPCRVGGLAIGITRRVTSPAAEWTPRAPGRTGIRRLV</sequence>
<dbReference type="Proteomes" id="UP000221961">
    <property type="component" value="Chromosome"/>
</dbReference>
<name>A0A291RMK9_9NOCA</name>
<dbReference type="AlphaFoldDB" id="A0A291RMK9"/>
<dbReference type="KEGG" id="ntp:CRH09_22395"/>
<gene>
    <name evidence="1" type="ORF">CRH09_22395</name>
</gene>
<evidence type="ECO:0000313" key="2">
    <source>
        <dbReference type="Proteomes" id="UP000221961"/>
    </source>
</evidence>
<dbReference type="EMBL" id="CP023778">
    <property type="protein sequence ID" value="ATL68530.1"/>
    <property type="molecule type" value="Genomic_DNA"/>
</dbReference>
<proteinExistence type="predicted"/>